<evidence type="ECO:0000313" key="3">
    <source>
        <dbReference type="Proteomes" id="UP001310022"/>
    </source>
</evidence>
<sequence length="149" mass="17358">MNEYDFSTLNDKEFEKITLDLLNKKLGLTFQSFKKGKDKGIDLRYSSNTNNNKIIVQAKHYVGSSFAQLKHTLKNKEFEKVKKLQPLRYIVVTSLPLSAQEKDEIKLLIQPYIKTANDIYGKDDLNDLLRRFPEVEKAILSYGFQAFQF</sequence>
<dbReference type="RefSeq" id="WP_338240184.1">
    <property type="nucleotide sequence ID" value="NZ_BQKE01000016.1"/>
</dbReference>
<dbReference type="Proteomes" id="UP001310022">
    <property type="component" value="Unassembled WGS sequence"/>
</dbReference>
<dbReference type="EMBL" id="BQKE01000016">
    <property type="protein sequence ID" value="GJM65157.1"/>
    <property type="molecule type" value="Genomic_DNA"/>
</dbReference>
<comment type="caution">
    <text evidence="2">The sequence shown here is derived from an EMBL/GenBank/DDBJ whole genome shotgun (WGS) entry which is preliminary data.</text>
</comment>
<organism evidence="2 3">
    <name type="scientific">Persicobacter diffluens</name>
    <dbReference type="NCBI Taxonomy" id="981"/>
    <lineage>
        <taxon>Bacteria</taxon>
        <taxon>Pseudomonadati</taxon>
        <taxon>Bacteroidota</taxon>
        <taxon>Cytophagia</taxon>
        <taxon>Cytophagales</taxon>
        <taxon>Persicobacteraceae</taxon>
        <taxon>Persicobacter</taxon>
    </lineage>
</organism>
<feature type="domain" description="Restriction endonuclease type IV Mrr" evidence="1">
    <location>
        <begin position="8"/>
        <end position="63"/>
    </location>
</feature>
<dbReference type="GO" id="GO:0009307">
    <property type="term" value="P:DNA restriction-modification system"/>
    <property type="evidence" value="ECO:0007669"/>
    <property type="project" value="InterPro"/>
</dbReference>
<evidence type="ECO:0000313" key="2">
    <source>
        <dbReference type="EMBL" id="GJM65157.1"/>
    </source>
</evidence>
<dbReference type="AlphaFoldDB" id="A0AAN5ANU3"/>
<dbReference type="GO" id="GO:0003677">
    <property type="term" value="F:DNA binding"/>
    <property type="evidence" value="ECO:0007669"/>
    <property type="project" value="InterPro"/>
</dbReference>
<dbReference type="Pfam" id="PF04471">
    <property type="entry name" value="Mrr_cat"/>
    <property type="match status" value="1"/>
</dbReference>
<name>A0AAN5ANU3_9BACT</name>
<dbReference type="Gene3D" id="3.40.1350.10">
    <property type="match status" value="1"/>
</dbReference>
<gene>
    <name evidence="2" type="ORF">PEDI_57090</name>
</gene>
<dbReference type="InterPro" id="IPR007560">
    <property type="entry name" value="Restrct_endonuc_IV_Mrr"/>
</dbReference>
<reference evidence="2 3" key="1">
    <citation type="submission" date="2021-12" db="EMBL/GenBank/DDBJ databases">
        <title>Genome sequencing of bacteria with rrn-lacking chromosome and rrn-plasmid.</title>
        <authorList>
            <person name="Anda M."/>
            <person name="Iwasaki W."/>
        </authorList>
    </citation>
    <scope>NUCLEOTIDE SEQUENCE [LARGE SCALE GENOMIC DNA]</scope>
    <source>
        <strain evidence="2 3">NBRC 15940</strain>
    </source>
</reference>
<accession>A0AAN5ANU3</accession>
<protein>
    <recommendedName>
        <fullName evidence="1">Restriction endonuclease type IV Mrr domain-containing protein</fullName>
    </recommendedName>
</protein>
<proteinExistence type="predicted"/>
<keyword evidence="3" id="KW-1185">Reference proteome</keyword>
<evidence type="ECO:0000259" key="1">
    <source>
        <dbReference type="Pfam" id="PF04471"/>
    </source>
</evidence>
<dbReference type="InterPro" id="IPR011856">
    <property type="entry name" value="tRNA_endonuc-like_dom_sf"/>
</dbReference>
<dbReference type="GO" id="GO:0004519">
    <property type="term" value="F:endonuclease activity"/>
    <property type="evidence" value="ECO:0007669"/>
    <property type="project" value="InterPro"/>
</dbReference>